<accession>A0A8S0XE60</accession>
<dbReference type="Pfam" id="PF01725">
    <property type="entry name" value="Ham1p_like"/>
    <property type="match status" value="1"/>
</dbReference>
<keyword evidence="13" id="KW-1185">Reference proteome</keyword>
<dbReference type="GO" id="GO:0036222">
    <property type="term" value="F:XTP diphosphatase activity"/>
    <property type="evidence" value="ECO:0007669"/>
    <property type="project" value="UniProtKB-UniRule"/>
</dbReference>
<feature type="binding site" evidence="10">
    <location>
        <position position="58"/>
    </location>
    <ligand>
        <name>Mg(2+)</name>
        <dbReference type="ChEBI" id="CHEBI:18420"/>
    </ligand>
</feature>
<dbReference type="CDD" id="cd00515">
    <property type="entry name" value="HAM1"/>
    <property type="match status" value="1"/>
</dbReference>
<dbReference type="InterPro" id="IPR020922">
    <property type="entry name" value="dITP/XTP_pyrophosphatase"/>
</dbReference>
<comment type="cofactor">
    <cofactor evidence="10">
        <name>Mg(2+)</name>
        <dbReference type="ChEBI" id="CHEBI:18420"/>
    </cofactor>
    <text evidence="10">Binds 1 Mg(2+) ion per subunit.</text>
</comment>
<keyword evidence="3 10" id="KW-0479">Metal-binding</keyword>
<comment type="catalytic activity">
    <reaction evidence="10">
        <text>ITP + H2O = IMP + diphosphate + H(+)</text>
        <dbReference type="Rhea" id="RHEA:29399"/>
        <dbReference type="ChEBI" id="CHEBI:15377"/>
        <dbReference type="ChEBI" id="CHEBI:15378"/>
        <dbReference type="ChEBI" id="CHEBI:33019"/>
        <dbReference type="ChEBI" id="CHEBI:58053"/>
        <dbReference type="ChEBI" id="CHEBI:61402"/>
        <dbReference type="EC" id="3.6.1.66"/>
    </reaction>
</comment>
<evidence type="ECO:0000256" key="11">
    <source>
        <dbReference type="RuleBase" id="RU003781"/>
    </source>
</evidence>
<feature type="binding site" evidence="10">
    <location>
        <position position="88"/>
    </location>
    <ligand>
        <name>substrate</name>
    </ligand>
</feature>
<evidence type="ECO:0000256" key="2">
    <source>
        <dbReference type="ARBA" id="ARBA00011738"/>
    </source>
</evidence>
<feature type="binding site" evidence="10">
    <location>
        <position position="87"/>
    </location>
    <ligand>
        <name>Mg(2+)</name>
        <dbReference type="ChEBI" id="CHEBI:18420"/>
    </ligand>
</feature>
<evidence type="ECO:0000256" key="4">
    <source>
        <dbReference type="ARBA" id="ARBA00022741"/>
    </source>
</evidence>
<dbReference type="FunFam" id="3.90.950.10:FF:000001">
    <property type="entry name" value="dITP/XTP pyrophosphatase"/>
    <property type="match status" value="1"/>
</dbReference>
<reference evidence="12 13" key="1">
    <citation type="submission" date="2020-02" db="EMBL/GenBank/DDBJ databases">
        <authorList>
            <person name="Hogendoorn C."/>
        </authorList>
    </citation>
    <scope>NUCLEOTIDE SEQUENCE [LARGE SCALE GENOMIC DNA]</scope>
    <source>
        <strain evidence="12">METHB21</strain>
    </source>
</reference>
<comment type="caution">
    <text evidence="12">The sequence shown here is derived from an EMBL/GenBank/DDBJ whole genome shotgun (WGS) entry which is preliminary data.</text>
</comment>
<dbReference type="GO" id="GO:0009146">
    <property type="term" value="P:purine nucleoside triphosphate catabolic process"/>
    <property type="evidence" value="ECO:0007669"/>
    <property type="project" value="UniProtKB-UniRule"/>
</dbReference>
<dbReference type="EC" id="3.6.1.66" evidence="10"/>
<dbReference type="GO" id="GO:0035870">
    <property type="term" value="F:dITP diphosphatase activity"/>
    <property type="evidence" value="ECO:0007669"/>
    <property type="project" value="UniProtKB-UniRule"/>
</dbReference>
<comment type="similarity">
    <text evidence="1 10 11">Belongs to the HAM1 NTPase family.</text>
</comment>
<evidence type="ECO:0000256" key="3">
    <source>
        <dbReference type="ARBA" id="ARBA00022723"/>
    </source>
</evidence>
<dbReference type="SUPFAM" id="SSF52972">
    <property type="entry name" value="ITPase-like"/>
    <property type="match status" value="1"/>
</dbReference>
<protein>
    <recommendedName>
        <fullName evidence="10">dITP/XTP pyrophosphatase</fullName>
        <ecNumber evidence="10">3.6.1.66</ecNumber>
    </recommendedName>
    <alternativeName>
        <fullName evidence="10">Non-canonical purine NTP pyrophosphatase</fullName>
    </alternativeName>
    <alternativeName>
        <fullName evidence="10">Non-standard purine NTP pyrophosphatase</fullName>
    </alternativeName>
    <alternativeName>
        <fullName evidence="10">Nucleoside-triphosphate diphosphatase</fullName>
    </alternativeName>
    <alternativeName>
        <fullName evidence="10">Nucleoside-triphosphate pyrophosphatase</fullName>
        <shortName evidence="10">NTPase</shortName>
    </alternativeName>
</protein>
<keyword evidence="5 10" id="KW-0378">Hydrolase</keyword>
<dbReference type="AlphaFoldDB" id="A0A8S0XE60"/>
<dbReference type="GO" id="GO:0000166">
    <property type="term" value="F:nucleotide binding"/>
    <property type="evidence" value="ECO:0007669"/>
    <property type="project" value="UniProtKB-KW"/>
</dbReference>
<feature type="binding site" evidence="10">
    <location>
        <begin position="200"/>
        <end position="201"/>
    </location>
    <ligand>
        <name>substrate</name>
    </ligand>
</feature>
<comment type="function">
    <text evidence="10">Pyrophosphatase that catalyzes the hydrolysis of nucleoside triphosphates to their monophosphate derivatives, with a high preference for the non-canonical purine nucleotides XTP (xanthosine triphosphate), dITP (deoxyinosine triphosphate) and ITP. Seems to function as a house-cleaning enzyme that removes non-canonical purine nucleotides from the nucleotide pool, thus preventing their incorporation into DNA/RNA and avoiding chromosomal lesions.</text>
</comment>
<dbReference type="GO" id="GO:0046872">
    <property type="term" value="F:metal ion binding"/>
    <property type="evidence" value="ECO:0007669"/>
    <property type="project" value="UniProtKB-KW"/>
</dbReference>
<keyword evidence="6 10" id="KW-0460">Magnesium</keyword>
<dbReference type="InterPro" id="IPR029001">
    <property type="entry name" value="ITPase-like_fam"/>
</dbReference>
<evidence type="ECO:0000256" key="7">
    <source>
        <dbReference type="ARBA" id="ARBA00023080"/>
    </source>
</evidence>
<dbReference type="InterPro" id="IPR002637">
    <property type="entry name" value="RdgB/HAM1"/>
</dbReference>
<keyword evidence="4 10" id="KW-0547">Nucleotide-binding</keyword>
<dbReference type="PANTHER" id="PTHR11067">
    <property type="entry name" value="INOSINE TRIPHOSPHATE PYROPHOSPHATASE/HAM1 PROTEIN"/>
    <property type="match status" value="1"/>
</dbReference>
<feature type="binding site" evidence="10">
    <location>
        <begin position="28"/>
        <end position="33"/>
    </location>
    <ligand>
        <name>substrate</name>
    </ligand>
</feature>
<dbReference type="Gene3D" id="3.90.950.10">
    <property type="match status" value="1"/>
</dbReference>
<sequence>MTNLPGADLHLPEECRAGTAMHDIVLASGNPGKIREIQSLLGEYSIIPQSVFNIADAEETGLTFIENAILKARNAAQHCSLPAIADDSGLVVDVLNGAPGVISARYAGIGASDRQNLEKLLHELAGVPEQQRSARFICIMVYMKYADDPFPVIAQGVWEGSISDHPAGANGFGYDPVFWLAEQNCTSAELPAAVKNSLSHRGQALRRLTAFIKAAQSAVR</sequence>
<evidence type="ECO:0000256" key="1">
    <source>
        <dbReference type="ARBA" id="ARBA00008023"/>
    </source>
</evidence>
<dbReference type="PANTHER" id="PTHR11067:SF9">
    <property type="entry name" value="INOSINE TRIPHOSPHATE PYROPHOSPHATASE"/>
    <property type="match status" value="1"/>
</dbReference>
<evidence type="ECO:0000256" key="8">
    <source>
        <dbReference type="ARBA" id="ARBA00051875"/>
    </source>
</evidence>
<feature type="binding site" evidence="10">
    <location>
        <position position="195"/>
    </location>
    <ligand>
        <name>substrate</name>
    </ligand>
</feature>
<comment type="catalytic activity">
    <reaction evidence="8 10">
        <text>dITP + H2O = dIMP + diphosphate + H(+)</text>
        <dbReference type="Rhea" id="RHEA:28342"/>
        <dbReference type="ChEBI" id="CHEBI:15377"/>
        <dbReference type="ChEBI" id="CHEBI:15378"/>
        <dbReference type="ChEBI" id="CHEBI:33019"/>
        <dbReference type="ChEBI" id="CHEBI:61194"/>
        <dbReference type="ChEBI" id="CHEBI:61382"/>
        <dbReference type="EC" id="3.6.1.66"/>
    </reaction>
</comment>
<gene>
    <name evidence="12" type="primary">yggV</name>
    <name evidence="12" type="ORF">METHB2_1040005</name>
</gene>
<dbReference type="EMBL" id="CADCXN010000007">
    <property type="protein sequence ID" value="CAA9889472.1"/>
    <property type="molecule type" value="Genomic_DNA"/>
</dbReference>
<evidence type="ECO:0000313" key="13">
    <source>
        <dbReference type="Proteomes" id="UP000494216"/>
    </source>
</evidence>
<dbReference type="GO" id="GO:0009117">
    <property type="term" value="P:nucleotide metabolic process"/>
    <property type="evidence" value="ECO:0007669"/>
    <property type="project" value="UniProtKB-KW"/>
</dbReference>
<dbReference type="GO" id="GO:0036220">
    <property type="term" value="F:ITP diphosphatase activity"/>
    <property type="evidence" value="ECO:0007669"/>
    <property type="project" value="UniProtKB-UniRule"/>
</dbReference>
<organism evidence="12 13">
    <name type="scientific">Candidatus Methylobacter favarea</name>
    <dbReference type="NCBI Taxonomy" id="2707345"/>
    <lineage>
        <taxon>Bacteria</taxon>
        <taxon>Pseudomonadati</taxon>
        <taxon>Pseudomonadota</taxon>
        <taxon>Gammaproteobacteria</taxon>
        <taxon>Methylococcales</taxon>
        <taxon>Methylococcaceae</taxon>
        <taxon>Methylobacter</taxon>
    </lineage>
</organism>
<comment type="subunit">
    <text evidence="2 10">Homodimer.</text>
</comment>
<evidence type="ECO:0000256" key="10">
    <source>
        <dbReference type="HAMAP-Rule" id="MF_01405"/>
    </source>
</evidence>
<evidence type="ECO:0000313" key="12">
    <source>
        <dbReference type="EMBL" id="CAA9889472.1"/>
    </source>
</evidence>
<dbReference type="HAMAP" id="MF_01405">
    <property type="entry name" value="Non_canon_purine_NTPase"/>
    <property type="match status" value="1"/>
</dbReference>
<comment type="catalytic activity">
    <reaction evidence="9 10">
        <text>XTP + H2O = XMP + diphosphate + H(+)</text>
        <dbReference type="Rhea" id="RHEA:28610"/>
        <dbReference type="ChEBI" id="CHEBI:15377"/>
        <dbReference type="ChEBI" id="CHEBI:15378"/>
        <dbReference type="ChEBI" id="CHEBI:33019"/>
        <dbReference type="ChEBI" id="CHEBI:57464"/>
        <dbReference type="ChEBI" id="CHEBI:61314"/>
        <dbReference type="EC" id="3.6.1.66"/>
    </reaction>
</comment>
<feature type="binding site" evidence="10">
    <location>
        <begin position="172"/>
        <end position="175"/>
    </location>
    <ligand>
        <name>substrate</name>
    </ligand>
</feature>
<evidence type="ECO:0000256" key="5">
    <source>
        <dbReference type="ARBA" id="ARBA00022801"/>
    </source>
</evidence>
<evidence type="ECO:0000256" key="6">
    <source>
        <dbReference type="ARBA" id="ARBA00022842"/>
    </source>
</evidence>
<dbReference type="GO" id="GO:0017111">
    <property type="term" value="F:ribonucleoside triphosphate phosphatase activity"/>
    <property type="evidence" value="ECO:0007669"/>
    <property type="project" value="InterPro"/>
</dbReference>
<evidence type="ECO:0000256" key="9">
    <source>
        <dbReference type="ARBA" id="ARBA00052017"/>
    </source>
</evidence>
<dbReference type="GO" id="GO:0005829">
    <property type="term" value="C:cytosol"/>
    <property type="evidence" value="ECO:0007669"/>
    <property type="project" value="TreeGrafter"/>
</dbReference>
<name>A0A8S0XE60_9GAMM</name>
<feature type="active site" description="Proton acceptor" evidence="10">
    <location>
        <position position="87"/>
    </location>
</feature>
<keyword evidence="7 10" id="KW-0546">Nucleotide metabolism</keyword>
<proteinExistence type="inferred from homology"/>
<dbReference type="Proteomes" id="UP000494216">
    <property type="component" value="Unassembled WGS sequence"/>
</dbReference>
<dbReference type="NCBIfam" id="TIGR00042">
    <property type="entry name" value="RdgB/HAM1 family non-canonical purine NTP pyrophosphatase"/>
    <property type="match status" value="1"/>
</dbReference>